<name>A0A9D4LJI1_DREPO</name>
<gene>
    <name evidence="1" type="ORF">DPMN_101640</name>
</gene>
<dbReference type="Proteomes" id="UP000828390">
    <property type="component" value="Unassembled WGS sequence"/>
</dbReference>
<comment type="caution">
    <text evidence="1">The sequence shown here is derived from an EMBL/GenBank/DDBJ whole genome shotgun (WGS) entry which is preliminary data.</text>
</comment>
<accession>A0A9D4LJI1</accession>
<evidence type="ECO:0000313" key="2">
    <source>
        <dbReference type="Proteomes" id="UP000828390"/>
    </source>
</evidence>
<dbReference type="AlphaFoldDB" id="A0A9D4LJI1"/>
<dbReference type="EMBL" id="JAIWYP010000003">
    <property type="protein sequence ID" value="KAH3858994.1"/>
    <property type="molecule type" value="Genomic_DNA"/>
</dbReference>
<protein>
    <submittedName>
        <fullName evidence="1">Uncharacterized protein</fullName>
    </submittedName>
</protein>
<evidence type="ECO:0000313" key="1">
    <source>
        <dbReference type="EMBL" id="KAH3858994.1"/>
    </source>
</evidence>
<sequence>MGICWNRILKAFANSLDPDETPQNVASHPNPNYPESRRVHWLLSLEAERVDLSSLPQTKEAPLSYKIEKTTSPTWNSLTLGRDKMIDKIKGSLIQDSAVQIPRVLGVNLENGLRAPVLVGSNRKLRIAHMADWIQEQFISKQSVNSKRRQDVNARPSVRSTTSSMLRNEVSNIDIIGSGPNKSVKVTSEPCVAIHDTEQGRDNFVPVQL</sequence>
<reference evidence="1" key="2">
    <citation type="submission" date="2020-11" db="EMBL/GenBank/DDBJ databases">
        <authorList>
            <person name="McCartney M.A."/>
            <person name="Auch B."/>
            <person name="Kono T."/>
            <person name="Mallez S."/>
            <person name="Becker A."/>
            <person name="Gohl D.M."/>
            <person name="Silverstein K.A.T."/>
            <person name="Koren S."/>
            <person name="Bechman K.B."/>
            <person name="Herman A."/>
            <person name="Abrahante J.E."/>
            <person name="Garbe J."/>
        </authorList>
    </citation>
    <scope>NUCLEOTIDE SEQUENCE</scope>
    <source>
        <strain evidence="1">Duluth1</strain>
        <tissue evidence="1">Whole animal</tissue>
    </source>
</reference>
<proteinExistence type="predicted"/>
<organism evidence="1 2">
    <name type="scientific">Dreissena polymorpha</name>
    <name type="common">Zebra mussel</name>
    <name type="synonym">Mytilus polymorpha</name>
    <dbReference type="NCBI Taxonomy" id="45954"/>
    <lineage>
        <taxon>Eukaryota</taxon>
        <taxon>Metazoa</taxon>
        <taxon>Spiralia</taxon>
        <taxon>Lophotrochozoa</taxon>
        <taxon>Mollusca</taxon>
        <taxon>Bivalvia</taxon>
        <taxon>Autobranchia</taxon>
        <taxon>Heteroconchia</taxon>
        <taxon>Euheterodonta</taxon>
        <taxon>Imparidentia</taxon>
        <taxon>Neoheterodontei</taxon>
        <taxon>Myida</taxon>
        <taxon>Dreissenoidea</taxon>
        <taxon>Dreissenidae</taxon>
        <taxon>Dreissena</taxon>
    </lineage>
</organism>
<keyword evidence="2" id="KW-1185">Reference proteome</keyword>
<reference evidence="1" key="1">
    <citation type="journal article" date="2019" name="bioRxiv">
        <title>The Genome of the Zebra Mussel, Dreissena polymorpha: A Resource for Invasive Species Research.</title>
        <authorList>
            <person name="McCartney M.A."/>
            <person name="Auch B."/>
            <person name="Kono T."/>
            <person name="Mallez S."/>
            <person name="Zhang Y."/>
            <person name="Obille A."/>
            <person name="Becker A."/>
            <person name="Abrahante J.E."/>
            <person name="Garbe J."/>
            <person name="Badalamenti J.P."/>
            <person name="Herman A."/>
            <person name="Mangelson H."/>
            <person name="Liachko I."/>
            <person name="Sullivan S."/>
            <person name="Sone E.D."/>
            <person name="Koren S."/>
            <person name="Silverstein K.A.T."/>
            <person name="Beckman K.B."/>
            <person name="Gohl D.M."/>
        </authorList>
    </citation>
    <scope>NUCLEOTIDE SEQUENCE</scope>
    <source>
        <strain evidence="1">Duluth1</strain>
        <tissue evidence="1">Whole animal</tissue>
    </source>
</reference>